<dbReference type="PROSITE" id="PS50191">
    <property type="entry name" value="CRAL_TRIO"/>
    <property type="match status" value="1"/>
</dbReference>
<dbReference type="SMART" id="SM00516">
    <property type="entry name" value="SEC14"/>
    <property type="match status" value="1"/>
</dbReference>
<evidence type="ECO:0000313" key="3">
    <source>
        <dbReference type="Proteomes" id="UP000601435"/>
    </source>
</evidence>
<dbReference type="InterPro" id="IPR001251">
    <property type="entry name" value="CRAL-TRIO_dom"/>
</dbReference>
<dbReference type="InterPro" id="IPR036865">
    <property type="entry name" value="CRAL-TRIO_dom_sf"/>
</dbReference>
<sequence length="310" mass="34416">MLADDPLVNAHFGHFMPSQEEIELTAQLLSADPELAVAKEFIVIHGDELATLRRFCWQAKQLGVSGRLCAEEALKLLRQCAEKRLKLGLDVILDRPSFPDELWSSFIETVPQTYHGLGLRGQPVVLIRAGGTDPSAMGELLNAGAVHSVDDVNAAVLCFLRCEECLFRHTVPRASAEVGHLVDRVILIVDLWGVGRGHFRFATEFLLVAVRQTVILYPETLDHVLVVNAAWSFATLLWPILKRLLHPVSQRKVVIADASRTREKLLEHLGVECLPSHFGGENEGIRMGCMLRPREPEAVDSAACRQTKDV</sequence>
<name>A0A812MF06_9DINO</name>
<dbReference type="Gene3D" id="3.40.525.10">
    <property type="entry name" value="CRAL-TRIO lipid binding domain"/>
    <property type="match status" value="1"/>
</dbReference>
<protein>
    <submittedName>
        <fullName evidence="2">SFH7 protein</fullName>
    </submittedName>
</protein>
<dbReference type="EMBL" id="CAJNJA010010409">
    <property type="protein sequence ID" value="CAE7257217.1"/>
    <property type="molecule type" value="Genomic_DNA"/>
</dbReference>
<gene>
    <name evidence="2" type="primary">SFH7</name>
    <name evidence="2" type="ORF">SNEC2469_LOCUS5694</name>
</gene>
<reference evidence="2" key="1">
    <citation type="submission" date="2021-02" db="EMBL/GenBank/DDBJ databases">
        <authorList>
            <person name="Dougan E. K."/>
            <person name="Rhodes N."/>
            <person name="Thang M."/>
            <person name="Chan C."/>
        </authorList>
    </citation>
    <scope>NUCLEOTIDE SEQUENCE</scope>
</reference>
<dbReference type="CDD" id="cd00170">
    <property type="entry name" value="SEC14"/>
    <property type="match status" value="1"/>
</dbReference>
<organism evidence="2 3">
    <name type="scientific">Symbiodinium necroappetens</name>
    <dbReference type="NCBI Taxonomy" id="1628268"/>
    <lineage>
        <taxon>Eukaryota</taxon>
        <taxon>Sar</taxon>
        <taxon>Alveolata</taxon>
        <taxon>Dinophyceae</taxon>
        <taxon>Suessiales</taxon>
        <taxon>Symbiodiniaceae</taxon>
        <taxon>Symbiodinium</taxon>
    </lineage>
</organism>
<keyword evidence="3" id="KW-1185">Reference proteome</keyword>
<dbReference type="PANTHER" id="PTHR45657">
    <property type="entry name" value="CRAL-TRIO DOMAIN-CONTAINING PROTEIN YKL091C-RELATED"/>
    <property type="match status" value="1"/>
</dbReference>
<proteinExistence type="predicted"/>
<dbReference type="Proteomes" id="UP000601435">
    <property type="component" value="Unassembled WGS sequence"/>
</dbReference>
<comment type="caution">
    <text evidence="2">The sequence shown here is derived from an EMBL/GenBank/DDBJ whole genome shotgun (WGS) entry which is preliminary data.</text>
</comment>
<evidence type="ECO:0000313" key="2">
    <source>
        <dbReference type="EMBL" id="CAE7257217.1"/>
    </source>
</evidence>
<dbReference type="Pfam" id="PF00650">
    <property type="entry name" value="CRAL_TRIO"/>
    <property type="match status" value="1"/>
</dbReference>
<dbReference type="InterPro" id="IPR051026">
    <property type="entry name" value="PI/PC_transfer"/>
</dbReference>
<evidence type="ECO:0000259" key="1">
    <source>
        <dbReference type="PROSITE" id="PS50191"/>
    </source>
</evidence>
<dbReference type="PANTHER" id="PTHR45657:SF1">
    <property type="entry name" value="CRAL-TRIO DOMAIN-CONTAINING PROTEIN YKL091C-RELATED"/>
    <property type="match status" value="1"/>
</dbReference>
<dbReference type="SUPFAM" id="SSF52087">
    <property type="entry name" value="CRAL/TRIO domain"/>
    <property type="match status" value="1"/>
</dbReference>
<dbReference type="OrthoDB" id="1434354at2759"/>
<feature type="domain" description="CRAL-TRIO" evidence="1">
    <location>
        <begin position="102"/>
        <end position="286"/>
    </location>
</feature>
<dbReference type="AlphaFoldDB" id="A0A812MF06"/>
<accession>A0A812MF06</accession>